<organism evidence="2 3">
    <name type="scientific">Mycobacterium kansasii</name>
    <dbReference type="NCBI Taxonomy" id="1768"/>
    <lineage>
        <taxon>Bacteria</taxon>
        <taxon>Bacillati</taxon>
        <taxon>Actinomycetota</taxon>
        <taxon>Actinomycetes</taxon>
        <taxon>Mycobacteriales</taxon>
        <taxon>Mycobacteriaceae</taxon>
        <taxon>Mycobacterium</taxon>
    </lineage>
</organism>
<dbReference type="AlphaFoldDB" id="A0A1V3XR95"/>
<keyword evidence="1" id="KW-0812">Transmembrane</keyword>
<dbReference type="Proteomes" id="UP000189229">
    <property type="component" value="Unassembled WGS sequence"/>
</dbReference>
<sequence length="88" mass="9369">MGERFALGQKTFRVDPPHPDDAAGIVKPGGAAAGWVGSFIAATVAYLLIVLLPGLTMPREISRRFDTVLCRMSAVVQAMETVVGAERL</sequence>
<keyword evidence="1" id="KW-0472">Membrane</keyword>
<evidence type="ECO:0000313" key="3">
    <source>
        <dbReference type="Proteomes" id="UP000189229"/>
    </source>
</evidence>
<proteinExistence type="predicted"/>
<evidence type="ECO:0000313" key="2">
    <source>
        <dbReference type="EMBL" id="OOK81725.1"/>
    </source>
</evidence>
<protein>
    <submittedName>
        <fullName evidence="2">Uncharacterized protein</fullName>
    </submittedName>
</protein>
<feature type="transmembrane region" description="Helical" evidence="1">
    <location>
        <begin position="32"/>
        <end position="55"/>
    </location>
</feature>
<keyword evidence="1" id="KW-1133">Transmembrane helix</keyword>
<name>A0A1V3XR95_MYCKA</name>
<comment type="caution">
    <text evidence="2">The sequence shown here is derived from an EMBL/GenBank/DDBJ whole genome shotgun (WGS) entry which is preliminary data.</text>
</comment>
<gene>
    <name evidence="2" type="ORF">BZL30_0726</name>
</gene>
<accession>A0A1V3XR95</accession>
<reference evidence="2 3" key="1">
    <citation type="submission" date="2017-02" db="EMBL/GenBank/DDBJ databases">
        <title>Complete genome sequences of Mycobacterium kansasii strains isolated from rhesus macaques.</title>
        <authorList>
            <person name="Panda A."/>
            <person name="Nagaraj S."/>
            <person name="Zhao X."/>
            <person name="Tettelin H."/>
            <person name="Detolla L.J."/>
        </authorList>
    </citation>
    <scope>NUCLEOTIDE SEQUENCE [LARGE SCALE GENOMIC DNA]</scope>
    <source>
        <strain evidence="2 3">11-3813</strain>
    </source>
</reference>
<evidence type="ECO:0000256" key="1">
    <source>
        <dbReference type="SAM" id="Phobius"/>
    </source>
</evidence>
<dbReference type="EMBL" id="MVBM01000001">
    <property type="protein sequence ID" value="OOK81725.1"/>
    <property type="molecule type" value="Genomic_DNA"/>
</dbReference>